<evidence type="ECO:0000256" key="1">
    <source>
        <dbReference type="SAM" id="Phobius"/>
    </source>
</evidence>
<dbReference type="InParanoid" id="D6RQK5"/>
<dbReference type="KEGG" id="cci:CC1G_15374"/>
<sequence>MSPEASKDAMRTTLAAMACTAAANALITILISSRLLIANRSLSKVLPGRSVRACSRAVTILVESAVPLSLCGLISVGIIEHVLSAPGVSIKYVAAGSIFDGLYSSFAALSPQMIIFRVTTGRSFMRHEETKVDSQRMRSLPFSQPLAFNHGTTPAGLEKANLKEAEFNEAKGTSAV</sequence>
<proteinExistence type="predicted"/>
<dbReference type="HOGENOM" id="CLU_1525067_0_0_1"/>
<comment type="caution">
    <text evidence="2">The sequence shown here is derived from an EMBL/GenBank/DDBJ whole genome shotgun (WGS) entry which is preliminary data.</text>
</comment>
<dbReference type="VEuPathDB" id="FungiDB:CC1G_15374"/>
<reference evidence="2 3" key="1">
    <citation type="journal article" date="2010" name="Proc. Natl. Acad. Sci. U.S.A.">
        <title>Insights into evolution of multicellular fungi from the assembled chromosomes of the mushroom Coprinopsis cinerea (Coprinus cinereus).</title>
        <authorList>
            <person name="Stajich J.E."/>
            <person name="Wilke S.K."/>
            <person name="Ahren D."/>
            <person name="Au C.H."/>
            <person name="Birren B.W."/>
            <person name="Borodovsky M."/>
            <person name="Burns C."/>
            <person name="Canback B."/>
            <person name="Casselton L.A."/>
            <person name="Cheng C.K."/>
            <person name="Deng J."/>
            <person name="Dietrich F.S."/>
            <person name="Fargo D.C."/>
            <person name="Farman M.L."/>
            <person name="Gathman A.C."/>
            <person name="Goldberg J."/>
            <person name="Guigo R."/>
            <person name="Hoegger P.J."/>
            <person name="Hooker J.B."/>
            <person name="Huggins A."/>
            <person name="James T.Y."/>
            <person name="Kamada T."/>
            <person name="Kilaru S."/>
            <person name="Kodira C."/>
            <person name="Kues U."/>
            <person name="Kupfer D."/>
            <person name="Kwan H.S."/>
            <person name="Lomsadze A."/>
            <person name="Li W."/>
            <person name="Lilly W.W."/>
            <person name="Ma L.J."/>
            <person name="Mackey A.J."/>
            <person name="Manning G."/>
            <person name="Martin F."/>
            <person name="Muraguchi H."/>
            <person name="Natvig D.O."/>
            <person name="Palmerini H."/>
            <person name="Ramesh M.A."/>
            <person name="Rehmeyer C.J."/>
            <person name="Roe B.A."/>
            <person name="Shenoy N."/>
            <person name="Stanke M."/>
            <person name="Ter-Hovhannisyan V."/>
            <person name="Tunlid A."/>
            <person name="Velagapudi R."/>
            <person name="Vision T.J."/>
            <person name="Zeng Q."/>
            <person name="Zolan M.E."/>
            <person name="Pukkila P.J."/>
        </authorList>
    </citation>
    <scope>NUCLEOTIDE SEQUENCE [LARGE SCALE GENOMIC DNA]</scope>
    <source>
        <strain evidence="3">Okayama-7 / 130 / ATCC MYA-4618 / FGSC 9003</strain>
    </source>
</reference>
<accession>D6RQK5</accession>
<keyword evidence="1" id="KW-0472">Membrane</keyword>
<dbReference type="GeneID" id="9378926"/>
<keyword evidence="1" id="KW-1133">Transmembrane helix</keyword>
<dbReference type="EMBL" id="AACS02000012">
    <property type="protein sequence ID" value="EFI26602.1"/>
    <property type="molecule type" value="Genomic_DNA"/>
</dbReference>
<dbReference type="Proteomes" id="UP000001861">
    <property type="component" value="Unassembled WGS sequence"/>
</dbReference>
<protein>
    <submittedName>
        <fullName evidence="2">Uncharacterized protein</fullName>
    </submittedName>
</protein>
<keyword evidence="3" id="KW-1185">Reference proteome</keyword>
<feature type="transmembrane region" description="Helical" evidence="1">
    <location>
        <begin position="91"/>
        <end position="116"/>
    </location>
</feature>
<keyword evidence="1" id="KW-0812">Transmembrane</keyword>
<evidence type="ECO:0000313" key="2">
    <source>
        <dbReference type="EMBL" id="EFI26602.1"/>
    </source>
</evidence>
<dbReference type="OrthoDB" id="3037953at2759"/>
<organism evidence="2 3">
    <name type="scientific">Coprinopsis cinerea (strain Okayama-7 / 130 / ATCC MYA-4618 / FGSC 9003)</name>
    <name type="common">Inky cap fungus</name>
    <name type="synonym">Hormographiella aspergillata</name>
    <dbReference type="NCBI Taxonomy" id="240176"/>
    <lineage>
        <taxon>Eukaryota</taxon>
        <taxon>Fungi</taxon>
        <taxon>Dikarya</taxon>
        <taxon>Basidiomycota</taxon>
        <taxon>Agaricomycotina</taxon>
        <taxon>Agaricomycetes</taxon>
        <taxon>Agaricomycetidae</taxon>
        <taxon>Agaricales</taxon>
        <taxon>Agaricineae</taxon>
        <taxon>Psathyrellaceae</taxon>
        <taxon>Coprinopsis</taxon>
    </lineage>
</organism>
<name>D6RQK5_COPC7</name>
<dbReference type="AlphaFoldDB" id="D6RQK5"/>
<feature type="transmembrane region" description="Helical" evidence="1">
    <location>
        <begin position="58"/>
        <end position="79"/>
    </location>
</feature>
<evidence type="ECO:0000313" key="3">
    <source>
        <dbReference type="Proteomes" id="UP000001861"/>
    </source>
</evidence>
<dbReference type="RefSeq" id="XP_002910096.1">
    <property type="nucleotide sequence ID" value="XM_002910050.1"/>
</dbReference>
<gene>
    <name evidence="2" type="ORF">CC1G_15374</name>
</gene>
<feature type="transmembrane region" description="Helical" evidence="1">
    <location>
        <begin position="12"/>
        <end position="37"/>
    </location>
</feature>